<evidence type="ECO:0000256" key="7">
    <source>
        <dbReference type="SAM" id="Phobius"/>
    </source>
</evidence>
<dbReference type="GO" id="GO:0016020">
    <property type="term" value="C:membrane"/>
    <property type="evidence" value="ECO:0007669"/>
    <property type="project" value="UniProtKB-SubCell"/>
</dbReference>
<comment type="subcellular location">
    <subcellularLocation>
        <location evidence="1">Membrane</location>
        <topology evidence="1">Multi-pass membrane protein</topology>
    </subcellularLocation>
</comment>
<dbReference type="EMBL" id="LR728298">
    <property type="protein sequence ID" value="VWP00249.1"/>
    <property type="molecule type" value="Genomic_DNA"/>
</dbReference>
<feature type="region of interest" description="Disordered" evidence="6">
    <location>
        <begin position="143"/>
        <end position="181"/>
    </location>
</feature>
<evidence type="ECO:0000256" key="3">
    <source>
        <dbReference type="ARBA" id="ARBA00022692"/>
    </source>
</evidence>
<dbReference type="AlphaFoldDB" id="A0A5K1K3B7"/>
<dbReference type="PANTHER" id="PTHR43791:SF39">
    <property type="entry name" value="TRANSPORTER LIZ1_SEO1, PUTATIVE (AFU_ORTHOLOGUE AFUA_3G00980)-RELATED"/>
    <property type="match status" value="1"/>
</dbReference>
<feature type="compositionally biased region" description="Polar residues" evidence="6">
    <location>
        <begin position="147"/>
        <end position="156"/>
    </location>
</feature>
<keyword evidence="8" id="KW-0560">Oxidoreductase</keyword>
<dbReference type="GO" id="GO:0016491">
    <property type="term" value="F:oxidoreductase activity"/>
    <property type="evidence" value="ECO:0007669"/>
    <property type="project" value="UniProtKB-KW"/>
</dbReference>
<gene>
    <name evidence="8" type="primary">P87025</name>
</gene>
<keyword evidence="2" id="KW-0813">Transport</keyword>
<keyword evidence="3 7" id="KW-0812">Transmembrane</keyword>
<dbReference type="PANTHER" id="PTHR43791">
    <property type="entry name" value="PERMEASE-RELATED"/>
    <property type="match status" value="1"/>
</dbReference>
<reference evidence="8" key="1">
    <citation type="submission" date="2019-10" db="EMBL/GenBank/DDBJ databases">
        <authorList>
            <person name="Nor Muhammad N."/>
        </authorList>
    </citation>
    <scope>NUCLEOTIDE SEQUENCE</scope>
</reference>
<dbReference type="EC" id="1.1.1.-" evidence="8"/>
<evidence type="ECO:0000256" key="1">
    <source>
        <dbReference type="ARBA" id="ARBA00004141"/>
    </source>
</evidence>
<evidence type="ECO:0000313" key="8">
    <source>
        <dbReference type="EMBL" id="VWP00249.1"/>
    </source>
</evidence>
<evidence type="ECO:0000256" key="6">
    <source>
        <dbReference type="SAM" id="MobiDB-lite"/>
    </source>
</evidence>
<dbReference type="GO" id="GO:0022857">
    <property type="term" value="F:transmembrane transporter activity"/>
    <property type="evidence" value="ECO:0007669"/>
    <property type="project" value="TreeGrafter"/>
</dbReference>
<evidence type="ECO:0000256" key="5">
    <source>
        <dbReference type="ARBA" id="ARBA00023136"/>
    </source>
</evidence>
<proteinExistence type="predicted"/>
<protein>
    <submittedName>
        <fullName evidence="8">Trihydroxynaphthalene reductase )</fullName>
        <ecNumber evidence="8">1.1.1.-</ecNumber>
    </submittedName>
</protein>
<feature type="transmembrane region" description="Helical" evidence="7">
    <location>
        <begin position="78"/>
        <end position="101"/>
    </location>
</feature>
<evidence type="ECO:0000256" key="2">
    <source>
        <dbReference type="ARBA" id="ARBA00022448"/>
    </source>
</evidence>
<organism evidence="8">
    <name type="scientific">Ganoderma boninense</name>
    <dbReference type="NCBI Taxonomy" id="34458"/>
    <lineage>
        <taxon>Eukaryota</taxon>
        <taxon>Fungi</taxon>
        <taxon>Dikarya</taxon>
        <taxon>Basidiomycota</taxon>
        <taxon>Agaricomycotina</taxon>
        <taxon>Agaricomycetes</taxon>
        <taxon>Polyporales</taxon>
        <taxon>Polyporaceae</taxon>
        <taxon>Ganoderma</taxon>
    </lineage>
</organism>
<feature type="transmembrane region" description="Helical" evidence="7">
    <location>
        <begin position="113"/>
        <end position="132"/>
    </location>
</feature>
<name>A0A5K1K3B7_9APHY</name>
<feature type="compositionally biased region" description="Basic and acidic residues" evidence="6">
    <location>
        <begin position="161"/>
        <end position="181"/>
    </location>
</feature>
<feature type="transmembrane region" description="Helical" evidence="7">
    <location>
        <begin position="47"/>
        <end position="66"/>
    </location>
</feature>
<sequence length="207" mass="22986">MLFAGVSNRPVYSRFPSLNVSNQTWAMTTNIVLASTPLYEHITRRWVFYYFTAVQGGLSGLILAWANELTGHDNEKRAFVVASCNMFAYVVQAWLPILIFPQVEQPKVFKGNVTTACINFSMMSFAMLTLFLSKRDQRRARKLLAGTSRTVPSGTSDETDADVKEAKAKTQDHGHASKTDVDVDVSEVPVSTLTPLTKELRSFAGIV</sequence>
<accession>A0A5K1K3B7</accession>
<evidence type="ECO:0000256" key="4">
    <source>
        <dbReference type="ARBA" id="ARBA00022989"/>
    </source>
</evidence>
<keyword evidence="5 7" id="KW-0472">Membrane</keyword>
<keyword evidence="4 7" id="KW-1133">Transmembrane helix</keyword>